<sequence length="40" mass="4683">MKVNIIIFPLLKSRQHRVRAALVRSLLVRLRLSHPVQPLL</sequence>
<reference evidence="1 2" key="1">
    <citation type="journal article" date="2019" name="Genome Biol. Evol.">
        <title>Insights into the evolution of the New World diploid cottons (Gossypium, subgenus Houzingenia) based on genome sequencing.</title>
        <authorList>
            <person name="Grover C.E."/>
            <person name="Arick M.A. 2nd"/>
            <person name="Thrash A."/>
            <person name="Conover J.L."/>
            <person name="Sanders W.S."/>
            <person name="Peterson D.G."/>
            <person name="Frelichowski J.E."/>
            <person name="Scheffler J.A."/>
            <person name="Scheffler B.E."/>
            <person name="Wendel J.F."/>
        </authorList>
    </citation>
    <scope>NUCLEOTIDE SEQUENCE [LARGE SCALE GENOMIC DNA]</scope>
    <source>
        <strain evidence="1">0</strain>
        <tissue evidence="1">Leaf</tissue>
    </source>
</reference>
<name>A0A7J9HQ10_9ROSI</name>
<evidence type="ECO:0000313" key="1">
    <source>
        <dbReference type="EMBL" id="MBA0811494.1"/>
    </source>
</evidence>
<keyword evidence="2" id="KW-1185">Reference proteome</keyword>
<dbReference type="EMBL" id="JABFAD010000010">
    <property type="protein sequence ID" value="MBA0811494.1"/>
    <property type="molecule type" value="Genomic_DNA"/>
</dbReference>
<dbReference type="AlphaFoldDB" id="A0A7J9HQ10"/>
<protein>
    <submittedName>
        <fullName evidence="1">Uncharacterized protein</fullName>
    </submittedName>
</protein>
<accession>A0A7J9HQ10</accession>
<organism evidence="1 2">
    <name type="scientific">Gossypium harknessii</name>
    <dbReference type="NCBI Taxonomy" id="34285"/>
    <lineage>
        <taxon>Eukaryota</taxon>
        <taxon>Viridiplantae</taxon>
        <taxon>Streptophyta</taxon>
        <taxon>Embryophyta</taxon>
        <taxon>Tracheophyta</taxon>
        <taxon>Spermatophyta</taxon>
        <taxon>Magnoliopsida</taxon>
        <taxon>eudicotyledons</taxon>
        <taxon>Gunneridae</taxon>
        <taxon>Pentapetalae</taxon>
        <taxon>rosids</taxon>
        <taxon>malvids</taxon>
        <taxon>Malvales</taxon>
        <taxon>Malvaceae</taxon>
        <taxon>Malvoideae</taxon>
        <taxon>Gossypium</taxon>
    </lineage>
</organism>
<evidence type="ECO:0000313" key="2">
    <source>
        <dbReference type="Proteomes" id="UP000593560"/>
    </source>
</evidence>
<proteinExistence type="predicted"/>
<dbReference type="Proteomes" id="UP000593560">
    <property type="component" value="Unassembled WGS sequence"/>
</dbReference>
<gene>
    <name evidence="1" type="ORF">Gohar_003389</name>
</gene>
<comment type="caution">
    <text evidence="1">The sequence shown here is derived from an EMBL/GenBank/DDBJ whole genome shotgun (WGS) entry which is preliminary data.</text>
</comment>